<keyword evidence="6" id="KW-0255">Endonuclease</keyword>
<dbReference type="FunFam" id="3.10.20.370:FF:000001">
    <property type="entry name" value="Retrovirus-related Pol polyprotein from transposon 17.6-like protein"/>
    <property type="match status" value="1"/>
</dbReference>
<accession>A0ABD1JLE9</accession>
<keyword evidence="3" id="KW-0808">Transferase</keyword>
<evidence type="ECO:0000256" key="6">
    <source>
        <dbReference type="ARBA" id="ARBA00022759"/>
    </source>
</evidence>
<name>A0ABD1JLE9_9TELE</name>
<dbReference type="InterPro" id="IPR000477">
    <property type="entry name" value="RT_dom"/>
</dbReference>
<keyword evidence="4" id="KW-0548">Nucleotidyltransferase</keyword>
<gene>
    <name evidence="12" type="ORF">ACEWY4_016790</name>
</gene>
<dbReference type="Gene3D" id="1.10.340.70">
    <property type="match status" value="1"/>
</dbReference>
<comment type="caution">
    <text evidence="12">The sequence shown here is derived from an EMBL/GenBank/DDBJ whole genome shotgun (WGS) entry which is preliminary data.</text>
</comment>
<dbReference type="AlphaFoldDB" id="A0ABD1JLE9"/>
<dbReference type="Gene3D" id="3.10.10.10">
    <property type="entry name" value="HIV Type 1 Reverse Transcriptase, subunit A, domain 1"/>
    <property type="match status" value="1"/>
</dbReference>
<dbReference type="EMBL" id="JBHFQA010000014">
    <property type="protein sequence ID" value="KAL2087962.1"/>
    <property type="molecule type" value="Genomic_DNA"/>
</dbReference>
<evidence type="ECO:0000313" key="12">
    <source>
        <dbReference type="EMBL" id="KAL2087962.1"/>
    </source>
</evidence>
<dbReference type="PANTHER" id="PTHR37984">
    <property type="entry name" value="PROTEIN CBG26694"/>
    <property type="match status" value="1"/>
</dbReference>
<protein>
    <recommendedName>
        <fullName evidence="9">Gypsy retrotransposon integrase-like protein 1</fullName>
        <ecNumber evidence="2">3.1.26.4</ecNumber>
    </recommendedName>
</protein>
<dbReference type="EC" id="3.1.26.4" evidence="2"/>
<evidence type="ECO:0000256" key="7">
    <source>
        <dbReference type="ARBA" id="ARBA00022801"/>
    </source>
</evidence>
<feature type="region of interest" description="Disordered" evidence="10">
    <location>
        <begin position="623"/>
        <end position="644"/>
    </location>
</feature>
<keyword evidence="7" id="KW-0378">Hydrolase</keyword>
<comment type="similarity">
    <text evidence="1">Belongs to the beta type-B retroviral polymerase family. HERV class-II K(HML-2) pol subfamily.</text>
</comment>
<dbReference type="Gene3D" id="3.30.70.270">
    <property type="match status" value="2"/>
</dbReference>
<feature type="compositionally biased region" description="Low complexity" evidence="10">
    <location>
        <begin position="412"/>
        <end position="423"/>
    </location>
</feature>
<dbReference type="Gene3D" id="3.10.20.370">
    <property type="match status" value="1"/>
</dbReference>
<dbReference type="Proteomes" id="UP001591681">
    <property type="component" value="Unassembled WGS sequence"/>
</dbReference>
<feature type="region of interest" description="Disordered" evidence="10">
    <location>
        <begin position="831"/>
        <end position="890"/>
    </location>
</feature>
<dbReference type="InterPro" id="IPR041588">
    <property type="entry name" value="Integrase_H2C2"/>
</dbReference>
<feature type="region of interest" description="Disordered" evidence="10">
    <location>
        <begin position="402"/>
        <end position="428"/>
    </location>
</feature>
<dbReference type="InterPro" id="IPR050951">
    <property type="entry name" value="Retrovirus_Pol_polyprotein"/>
</dbReference>
<dbReference type="CDD" id="cd01647">
    <property type="entry name" value="RT_LTR"/>
    <property type="match status" value="1"/>
</dbReference>
<evidence type="ECO:0000256" key="2">
    <source>
        <dbReference type="ARBA" id="ARBA00012180"/>
    </source>
</evidence>
<dbReference type="SUPFAM" id="SSF56672">
    <property type="entry name" value="DNA/RNA polymerases"/>
    <property type="match status" value="1"/>
</dbReference>
<dbReference type="GO" id="GO:0004523">
    <property type="term" value="F:RNA-DNA hybrid ribonuclease activity"/>
    <property type="evidence" value="ECO:0007669"/>
    <property type="project" value="UniProtKB-EC"/>
</dbReference>
<dbReference type="CDD" id="cd09274">
    <property type="entry name" value="RNase_HI_RT_Ty3"/>
    <property type="match status" value="1"/>
</dbReference>
<feature type="compositionally biased region" description="Basic and acidic residues" evidence="10">
    <location>
        <begin position="850"/>
        <end position="866"/>
    </location>
</feature>
<reference evidence="12 13" key="1">
    <citation type="submission" date="2024-09" db="EMBL/GenBank/DDBJ databases">
        <title>A chromosome-level genome assembly of Gray's grenadier anchovy, Coilia grayii.</title>
        <authorList>
            <person name="Fu Z."/>
        </authorList>
    </citation>
    <scope>NUCLEOTIDE SEQUENCE [LARGE SCALE GENOMIC DNA]</scope>
    <source>
        <strain evidence="12">G4</strain>
        <tissue evidence="12">Muscle</tissue>
    </source>
</reference>
<dbReference type="Pfam" id="PF17917">
    <property type="entry name" value="RT_RNaseH"/>
    <property type="match status" value="1"/>
</dbReference>
<dbReference type="PANTHER" id="PTHR37984:SF5">
    <property type="entry name" value="PROTEIN NYNRIN-LIKE"/>
    <property type="match status" value="1"/>
</dbReference>
<evidence type="ECO:0000259" key="11">
    <source>
        <dbReference type="PROSITE" id="PS50878"/>
    </source>
</evidence>
<dbReference type="FunFam" id="1.10.340.70:FF:000001">
    <property type="entry name" value="Retrovirus-related Pol polyprotein from transposon gypsy-like Protein"/>
    <property type="match status" value="1"/>
</dbReference>
<sequence length="976" mass="110637">MSSKKVFLCSQPVPQLSYDRRRLLSSLKILSTARWFSTLDLASGYWQVELTPRARRAVAFCSRKGLFEWNIMPFGLCNAPATFQRLMDHVLVGLQWEICLVYLDDVIILWSDVEQMLHHLSQVFDRLRQANLKLKPGKCCLFHREVGYLGHIVSAHGVATDPQKILKIQERPVPTSVSEVCQFVGLASYYRRFVRDFAAVACPLYELTKKNSSFRWTPLCQEAFEKLKNLLTSAPILGFPRDSGELILDTDASNVGIGSVLSQVQDGEERVLAYGGRRLSTTEQNYCTTRRELLAVVEFATHFRQYLLGRHFVVRTDHSSLQWLIRMKEPEGQLARWLENLGEYNFRVKHRPGRHHANADALSRRPCRDVCPCKVPDPKQGKENFTDQAVQCDLGALAMDSTTDSSPAVMDSVGVGPSSKPSGENPDRNKEAIRVVQGACSSTSSSIQLPFQGSSRVELSEAQRNDLEIAPIIRWLEEGQGRPSWVQVSHLGAAAKSYWSQWDRLYLRDDILLRRFYQVEDAVYYPQIILPQAFRQDVLKQMHDGPVGGHFGVERTLSRLQTRYYWFGMKQDVSLWCRTCQSCAAKDDWDPNDSELSSLFQSTVRNGDSPEHAPSEFLFTQPDTSAVPEGQSSGGSTVHQGQLWPLRDAERRQERCKMDKARHRFNAIPSQRCGIMLFQWNHRMASLRVAGGHGQQTLCLDPRQIQRVNQQAEFLFGKEHVLEPNFAAQMPLKLTSTPMRRSFLHHTPANQLVSPSKVTASLKGQYKRIADRVRDDPILSGLAIPLPNINAKSISTFISREEKKTNYAATVRPEVTPHLKVLSDMLFPEAPALPSPLPPPDRPQVQYQHVHHEAGKRRGEKRRLFVDEPQPVTPVNQPLQHRPPPPSSSLLLSLPSSRGLLYPLPSSRDLLHPLLSSRGLLHPLLSSRGLLLHTLMAHPLCQQHPYCWCSPHSHRPPLSCIVDHPAARRLYLLHQQ</sequence>
<dbReference type="Pfam" id="PF00078">
    <property type="entry name" value="RVT_1"/>
    <property type="match status" value="1"/>
</dbReference>
<feature type="compositionally biased region" description="Pro residues" evidence="10">
    <location>
        <begin position="831"/>
        <end position="842"/>
    </location>
</feature>
<dbReference type="GO" id="GO:0003964">
    <property type="term" value="F:RNA-directed DNA polymerase activity"/>
    <property type="evidence" value="ECO:0007669"/>
    <property type="project" value="UniProtKB-KW"/>
</dbReference>
<evidence type="ECO:0000256" key="10">
    <source>
        <dbReference type="SAM" id="MobiDB-lite"/>
    </source>
</evidence>
<dbReference type="Pfam" id="PF17921">
    <property type="entry name" value="Integrase_H2C2"/>
    <property type="match status" value="1"/>
</dbReference>
<keyword evidence="8" id="KW-0695">RNA-directed DNA polymerase</keyword>
<dbReference type="FunFam" id="3.30.70.270:FF:000020">
    <property type="entry name" value="Transposon Tf2-6 polyprotein-like Protein"/>
    <property type="match status" value="1"/>
</dbReference>
<feature type="compositionally biased region" description="Polar residues" evidence="10">
    <location>
        <begin position="630"/>
        <end position="640"/>
    </location>
</feature>
<dbReference type="InterPro" id="IPR043502">
    <property type="entry name" value="DNA/RNA_pol_sf"/>
</dbReference>
<evidence type="ECO:0000256" key="9">
    <source>
        <dbReference type="ARBA" id="ARBA00039658"/>
    </source>
</evidence>
<dbReference type="InterPro" id="IPR041373">
    <property type="entry name" value="RT_RNaseH"/>
</dbReference>
<evidence type="ECO:0000256" key="5">
    <source>
        <dbReference type="ARBA" id="ARBA00022722"/>
    </source>
</evidence>
<organism evidence="12 13">
    <name type="scientific">Coilia grayii</name>
    <name type="common">Gray's grenadier anchovy</name>
    <dbReference type="NCBI Taxonomy" id="363190"/>
    <lineage>
        <taxon>Eukaryota</taxon>
        <taxon>Metazoa</taxon>
        <taxon>Chordata</taxon>
        <taxon>Craniata</taxon>
        <taxon>Vertebrata</taxon>
        <taxon>Euteleostomi</taxon>
        <taxon>Actinopterygii</taxon>
        <taxon>Neopterygii</taxon>
        <taxon>Teleostei</taxon>
        <taxon>Clupei</taxon>
        <taxon>Clupeiformes</taxon>
        <taxon>Clupeoidei</taxon>
        <taxon>Engraulidae</taxon>
        <taxon>Coilinae</taxon>
        <taxon>Coilia</taxon>
    </lineage>
</organism>
<evidence type="ECO:0000256" key="1">
    <source>
        <dbReference type="ARBA" id="ARBA00010879"/>
    </source>
</evidence>
<dbReference type="InterPro" id="IPR043128">
    <property type="entry name" value="Rev_trsase/Diguanyl_cyclase"/>
</dbReference>
<keyword evidence="5" id="KW-0540">Nuclease</keyword>
<keyword evidence="13" id="KW-1185">Reference proteome</keyword>
<dbReference type="PROSITE" id="PS50878">
    <property type="entry name" value="RT_POL"/>
    <property type="match status" value="1"/>
</dbReference>
<evidence type="ECO:0000256" key="8">
    <source>
        <dbReference type="ARBA" id="ARBA00022918"/>
    </source>
</evidence>
<evidence type="ECO:0000256" key="3">
    <source>
        <dbReference type="ARBA" id="ARBA00022679"/>
    </source>
</evidence>
<proteinExistence type="inferred from homology"/>
<evidence type="ECO:0000313" key="13">
    <source>
        <dbReference type="Proteomes" id="UP001591681"/>
    </source>
</evidence>
<feature type="domain" description="Reverse transcriptase" evidence="11">
    <location>
        <begin position="1"/>
        <end position="153"/>
    </location>
</feature>
<evidence type="ECO:0000256" key="4">
    <source>
        <dbReference type="ARBA" id="ARBA00022695"/>
    </source>
</evidence>